<dbReference type="EMBL" id="SLZW01000002">
    <property type="protein sequence ID" value="TCS64040.1"/>
    <property type="molecule type" value="Genomic_DNA"/>
</dbReference>
<evidence type="ECO:0000313" key="4">
    <source>
        <dbReference type="Proteomes" id="UP000295304"/>
    </source>
</evidence>
<reference evidence="3 4" key="1">
    <citation type="submission" date="2019-03" db="EMBL/GenBank/DDBJ databases">
        <title>Genomic Encyclopedia of Type Strains, Phase IV (KMG-IV): sequencing the most valuable type-strain genomes for metagenomic binning, comparative biology and taxonomic classification.</title>
        <authorList>
            <person name="Goeker M."/>
        </authorList>
    </citation>
    <scope>NUCLEOTIDE SEQUENCE [LARGE SCALE GENOMIC DNA]</scope>
    <source>
        <strain evidence="3 4">DSM 101688</strain>
    </source>
</reference>
<name>A0A4R3JGY9_9PROT</name>
<dbReference type="PANTHER" id="PTHR43477">
    <property type="entry name" value="DIHYDROANTICAPSIN 7-DEHYDROGENASE"/>
    <property type="match status" value="1"/>
</dbReference>
<dbReference type="PRINTS" id="PR00081">
    <property type="entry name" value="GDHRDH"/>
</dbReference>
<dbReference type="RefSeq" id="WP_132938013.1">
    <property type="nucleotide sequence ID" value="NZ_CP119676.1"/>
</dbReference>
<dbReference type="Proteomes" id="UP000295304">
    <property type="component" value="Unassembled WGS sequence"/>
</dbReference>
<protein>
    <submittedName>
        <fullName evidence="3">Short subunit dehydrogenase</fullName>
    </submittedName>
</protein>
<comment type="caution">
    <text evidence="3">The sequence shown here is derived from an EMBL/GenBank/DDBJ whole genome shotgun (WGS) entry which is preliminary data.</text>
</comment>
<dbReference type="CDD" id="cd05233">
    <property type="entry name" value="SDR_c"/>
    <property type="match status" value="1"/>
</dbReference>
<accession>A0A4R3JGY9</accession>
<comment type="similarity">
    <text evidence="1">Belongs to the short-chain dehydrogenases/reductases (SDR) family.</text>
</comment>
<dbReference type="OrthoDB" id="9804774at2"/>
<dbReference type="AlphaFoldDB" id="A0A4R3JGY9"/>
<sequence>MRGPLSALRAFVSGASGGVGLAVARMLASGGASLFLTARSADALAKAAFQISQDFAVPVETAVADVTQPVEVEATALECGKIDIAVSCSGYIPPGGLEDIPADRFKQGLLSAVFAPAVMLRELREPLIESDRGLFIVVIDAPDEVRDDDIYAAMSGAALRALVAGGGVAHGFADPFDGEDTTENDETDEGPVEPLLRTVGVLSGRGARGDDLARAVLNVALEPQRWENGATYGYRDILQAE</sequence>
<gene>
    <name evidence="3" type="ORF">EDD55_10277</name>
</gene>
<dbReference type="Gene3D" id="3.40.50.720">
    <property type="entry name" value="NAD(P)-binding Rossmann-like Domain"/>
    <property type="match status" value="1"/>
</dbReference>
<evidence type="ECO:0000313" key="3">
    <source>
        <dbReference type="EMBL" id="TCS64040.1"/>
    </source>
</evidence>
<dbReference type="InterPro" id="IPR036291">
    <property type="entry name" value="NAD(P)-bd_dom_sf"/>
</dbReference>
<evidence type="ECO:0000256" key="2">
    <source>
        <dbReference type="ARBA" id="ARBA00023002"/>
    </source>
</evidence>
<keyword evidence="2" id="KW-0560">Oxidoreductase</keyword>
<dbReference type="SUPFAM" id="SSF51735">
    <property type="entry name" value="NAD(P)-binding Rossmann-fold domains"/>
    <property type="match status" value="1"/>
</dbReference>
<dbReference type="PANTHER" id="PTHR43477:SF1">
    <property type="entry name" value="DIHYDROANTICAPSIN 7-DEHYDROGENASE"/>
    <property type="match status" value="1"/>
</dbReference>
<keyword evidence="4" id="KW-1185">Reference proteome</keyword>
<organism evidence="3 4">
    <name type="scientific">Varunaivibrio sulfuroxidans</name>
    <dbReference type="NCBI Taxonomy" id="1773489"/>
    <lineage>
        <taxon>Bacteria</taxon>
        <taxon>Pseudomonadati</taxon>
        <taxon>Pseudomonadota</taxon>
        <taxon>Alphaproteobacteria</taxon>
        <taxon>Rhodospirillales</taxon>
        <taxon>Magnetovibrionaceae</taxon>
        <taxon>Varunaivibrio</taxon>
    </lineage>
</organism>
<dbReference type="Pfam" id="PF00106">
    <property type="entry name" value="adh_short"/>
    <property type="match status" value="1"/>
</dbReference>
<dbReference type="InterPro" id="IPR002347">
    <property type="entry name" value="SDR_fam"/>
</dbReference>
<evidence type="ECO:0000256" key="1">
    <source>
        <dbReference type="ARBA" id="ARBA00006484"/>
    </source>
</evidence>
<dbReference type="InterPro" id="IPR051122">
    <property type="entry name" value="SDR_DHRS6-like"/>
</dbReference>
<dbReference type="GO" id="GO:0016491">
    <property type="term" value="F:oxidoreductase activity"/>
    <property type="evidence" value="ECO:0007669"/>
    <property type="project" value="UniProtKB-KW"/>
</dbReference>
<proteinExistence type="inferred from homology"/>